<reference evidence="6 7" key="1">
    <citation type="submission" date="2022-10" db="EMBL/GenBank/DDBJ databases">
        <title>Paucibacter sp. hw1 Genome sequencing.</title>
        <authorList>
            <person name="Park S."/>
        </authorList>
    </citation>
    <scope>NUCLEOTIDE SEQUENCE [LARGE SCALE GENOMIC DNA]</scope>
    <source>
        <strain evidence="7">hw1</strain>
    </source>
</reference>
<dbReference type="GO" id="GO:0005524">
    <property type="term" value="F:ATP binding"/>
    <property type="evidence" value="ECO:0007669"/>
    <property type="project" value="UniProtKB-KW"/>
</dbReference>
<evidence type="ECO:0000313" key="7">
    <source>
        <dbReference type="Proteomes" id="UP001221189"/>
    </source>
</evidence>
<dbReference type="PROSITE" id="PS00211">
    <property type="entry name" value="ABC_TRANSPORTER_1"/>
    <property type="match status" value="1"/>
</dbReference>
<evidence type="ECO:0000256" key="2">
    <source>
        <dbReference type="ARBA" id="ARBA00022475"/>
    </source>
</evidence>
<dbReference type="Gene3D" id="3.40.50.300">
    <property type="entry name" value="P-loop containing nucleotide triphosphate hydrolases"/>
    <property type="match status" value="1"/>
</dbReference>
<dbReference type="PROSITE" id="PS50893">
    <property type="entry name" value="ABC_TRANSPORTER_2"/>
    <property type="match status" value="1"/>
</dbReference>
<keyword evidence="2" id="KW-0472">Membrane</keyword>
<dbReference type="InterPro" id="IPR003593">
    <property type="entry name" value="AAA+_ATPase"/>
</dbReference>
<dbReference type="SUPFAM" id="SSF52540">
    <property type="entry name" value="P-loop containing nucleoside triphosphate hydrolases"/>
    <property type="match status" value="1"/>
</dbReference>
<organism evidence="6 7">
    <name type="scientific">Roseateles albus</name>
    <dbReference type="NCBI Taxonomy" id="2987525"/>
    <lineage>
        <taxon>Bacteria</taxon>
        <taxon>Pseudomonadati</taxon>
        <taxon>Pseudomonadota</taxon>
        <taxon>Betaproteobacteria</taxon>
        <taxon>Burkholderiales</taxon>
        <taxon>Sphaerotilaceae</taxon>
        <taxon>Roseateles</taxon>
    </lineage>
</organism>
<dbReference type="PANTHER" id="PTHR42781:SF4">
    <property type="entry name" value="SPERMIDINE_PUTRESCINE IMPORT ATP-BINDING PROTEIN POTA"/>
    <property type="match status" value="1"/>
</dbReference>
<dbReference type="InterPro" id="IPR008995">
    <property type="entry name" value="Mo/tungstate-bd_C_term_dom"/>
</dbReference>
<dbReference type="InterPro" id="IPR050093">
    <property type="entry name" value="ABC_SmlMolc_Importer"/>
</dbReference>
<proteinExistence type="predicted"/>
<feature type="domain" description="ABC transporter" evidence="5">
    <location>
        <begin position="1"/>
        <end position="236"/>
    </location>
</feature>
<protein>
    <submittedName>
        <fullName evidence="6">ABC transporter ATP-binding protein</fullName>
    </submittedName>
</protein>
<dbReference type="PANTHER" id="PTHR42781">
    <property type="entry name" value="SPERMIDINE/PUTRESCINE IMPORT ATP-BINDING PROTEIN POTA"/>
    <property type="match status" value="1"/>
</dbReference>
<sequence>MLQASLHQAGPIPLALDLRCANGELLALVGPSGSGKTSVLRALAGLLTVSSGRISLGDELWFDSERSIAVPAERRGVGMVFQHYALFPHLSALDNVSLAIPSDSGASSKTARREQALKLLADMQLDGLAARRPEQLSGGQRQRVALARALARRPKLLLLDEAFSAVDQPTRYALWEELVKLRERLTLPIIMVTHDLREARMLADRLCILEAGEALQDGPPEQLLARPRNARVAALVGLRDIHRGIFRKTSGGALLQWGEDEAAPQLQIVDKGRIEDGTPVRWVISGEFIQCHTAAPAAAVVNLVPAELIELRSLGETSTLKLAVQGSAKAHVHLDIGTRQLRQSGWRVGQVLLLELDPSGIHVMPVRS</sequence>
<keyword evidence="2" id="KW-1003">Cell membrane</keyword>
<dbReference type="EMBL" id="JAQQXT010000001">
    <property type="protein sequence ID" value="MDC8770038.1"/>
    <property type="molecule type" value="Genomic_DNA"/>
</dbReference>
<keyword evidence="7" id="KW-1185">Reference proteome</keyword>
<evidence type="ECO:0000313" key="6">
    <source>
        <dbReference type="EMBL" id="MDC8770038.1"/>
    </source>
</evidence>
<dbReference type="SMART" id="SM00382">
    <property type="entry name" value="AAA"/>
    <property type="match status" value="1"/>
</dbReference>
<dbReference type="SUPFAM" id="SSF50331">
    <property type="entry name" value="MOP-like"/>
    <property type="match status" value="1"/>
</dbReference>
<dbReference type="RefSeq" id="WP_273598530.1">
    <property type="nucleotide sequence ID" value="NZ_JAQQXT010000001.1"/>
</dbReference>
<evidence type="ECO:0000259" key="5">
    <source>
        <dbReference type="PROSITE" id="PS50893"/>
    </source>
</evidence>
<dbReference type="InterPro" id="IPR003439">
    <property type="entry name" value="ABC_transporter-like_ATP-bd"/>
</dbReference>
<comment type="caution">
    <text evidence="6">The sequence shown here is derived from an EMBL/GenBank/DDBJ whole genome shotgun (WGS) entry which is preliminary data.</text>
</comment>
<keyword evidence="1" id="KW-0813">Transport</keyword>
<gene>
    <name evidence="6" type="ORF">PRZ03_00545</name>
</gene>
<name>A0ABT5K7Y4_9BURK</name>
<dbReference type="Pfam" id="PF00005">
    <property type="entry name" value="ABC_tran"/>
    <property type="match status" value="1"/>
</dbReference>
<keyword evidence="4 6" id="KW-0067">ATP-binding</keyword>
<keyword evidence="3" id="KW-0547">Nucleotide-binding</keyword>
<dbReference type="Proteomes" id="UP001221189">
    <property type="component" value="Unassembled WGS sequence"/>
</dbReference>
<accession>A0ABT5K7Y4</accession>
<dbReference type="InterPro" id="IPR027417">
    <property type="entry name" value="P-loop_NTPase"/>
</dbReference>
<evidence type="ECO:0000256" key="3">
    <source>
        <dbReference type="ARBA" id="ARBA00022741"/>
    </source>
</evidence>
<evidence type="ECO:0000256" key="4">
    <source>
        <dbReference type="ARBA" id="ARBA00022840"/>
    </source>
</evidence>
<dbReference type="InterPro" id="IPR017871">
    <property type="entry name" value="ABC_transporter-like_CS"/>
</dbReference>
<evidence type="ECO:0000256" key="1">
    <source>
        <dbReference type="ARBA" id="ARBA00022448"/>
    </source>
</evidence>